<accession>F4Q2P6</accession>
<evidence type="ECO:0000256" key="2">
    <source>
        <dbReference type="SAM" id="MobiDB-lite"/>
    </source>
</evidence>
<dbReference type="RefSeq" id="XP_004355997.1">
    <property type="nucleotide sequence ID" value="XM_004355944.1"/>
</dbReference>
<feature type="compositionally biased region" description="Acidic residues" evidence="2">
    <location>
        <begin position="409"/>
        <end position="421"/>
    </location>
</feature>
<evidence type="ECO:0000313" key="4">
    <source>
        <dbReference type="Proteomes" id="UP000007797"/>
    </source>
</evidence>
<gene>
    <name evidence="3" type="ORF">DFA_08509</name>
</gene>
<dbReference type="KEGG" id="dfa:DFA_08509"/>
<organism evidence="3 4">
    <name type="scientific">Cavenderia fasciculata</name>
    <name type="common">Slime mold</name>
    <name type="synonym">Dictyostelium fasciculatum</name>
    <dbReference type="NCBI Taxonomy" id="261658"/>
    <lineage>
        <taxon>Eukaryota</taxon>
        <taxon>Amoebozoa</taxon>
        <taxon>Evosea</taxon>
        <taxon>Eumycetozoa</taxon>
        <taxon>Dictyostelia</taxon>
        <taxon>Acytosteliales</taxon>
        <taxon>Cavenderiaceae</taxon>
        <taxon>Cavenderia</taxon>
    </lineage>
</organism>
<sequence length="480" mass="53794">MSTKKFNKFVSPVKSITTASTSTSSPTKTGKNGASSFKSFVSPVIGSSTTAPPPPTKKKSSVSTSIASPKKMPSKQTTVKSTTTKPKTIDPFKHLPYLSQSEEREDCKTDQANDIIEFLYNLNQPVTLNELQSHFKANVILKEDIDELVNKRILNETKLYLNENKTKITLYSSMKWTKVNQQYIKFRLYDKQKQLEKEEKEQLEKQRKDINNNINVNKNEKKVLASNHLDQKKTPVKKLGTSFTTASSSITTTSPIKNHLVSSFQSPLKKIKTLDDDSTIGLLEEQMDKKLVEASQERIRLLASIEAKRKQLQKLVDQGVDIQSLVPTKDQEKDELNEKKELEKVKQGCRDLINRLHVHIAEANKGMDDGLGALSSSYRDSRSVGFKSSRDWNDDSDSYSSRSSRSDDQDQDEINYNDEDGGMGGGQPKDPLAGISKTSKLYVIKGYGIDPESLGYDEDSDDFIVPPPPTVVSKVTPKKK</sequence>
<evidence type="ECO:0000256" key="1">
    <source>
        <dbReference type="SAM" id="Coils"/>
    </source>
</evidence>
<proteinExistence type="predicted"/>
<dbReference type="GeneID" id="14869665"/>
<feature type="compositionally biased region" description="Low complexity" evidence="2">
    <location>
        <begin position="61"/>
        <end position="86"/>
    </location>
</feature>
<dbReference type="EMBL" id="GL883021">
    <property type="protein sequence ID" value="EGG17513.1"/>
    <property type="molecule type" value="Genomic_DNA"/>
</dbReference>
<dbReference type="Proteomes" id="UP000007797">
    <property type="component" value="Unassembled WGS sequence"/>
</dbReference>
<keyword evidence="1" id="KW-0175">Coiled coil</keyword>
<feature type="compositionally biased region" description="Polar residues" evidence="2">
    <location>
        <begin position="30"/>
        <end position="39"/>
    </location>
</feature>
<feature type="region of interest" description="Disordered" evidence="2">
    <location>
        <begin position="455"/>
        <end position="480"/>
    </location>
</feature>
<reference evidence="4" key="1">
    <citation type="journal article" date="2011" name="Genome Res.">
        <title>Phylogeny-wide analysis of social amoeba genomes highlights ancient origins for complex intercellular communication.</title>
        <authorList>
            <person name="Heidel A.J."/>
            <person name="Lawal H.M."/>
            <person name="Felder M."/>
            <person name="Schilde C."/>
            <person name="Helps N.R."/>
            <person name="Tunggal B."/>
            <person name="Rivero F."/>
            <person name="John U."/>
            <person name="Schleicher M."/>
            <person name="Eichinger L."/>
            <person name="Platzer M."/>
            <person name="Noegel A.A."/>
            <person name="Schaap P."/>
            <person name="Gloeckner G."/>
        </authorList>
    </citation>
    <scope>NUCLEOTIDE SEQUENCE [LARGE SCALE GENOMIC DNA]</scope>
    <source>
        <strain evidence="4">SH3</strain>
    </source>
</reference>
<feature type="compositionally biased region" description="Low complexity" evidence="2">
    <location>
        <begin position="15"/>
        <end position="29"/>
    </location>
</feature>
<feature type="compositionally biased region" description="Low complexity" evidence="2">
    <location>
        <begin position="471"/>
        <end position="480"/>
    </location>
</feature>
<name>F4Q2P6_CACFS</name>
<evidence type="ECO:0000313" key="3">
    <source>
        <dbReference type="EMBL" id="EGG17513.1"/>
    </source>
</evidence>
<keyword evidence="4" id="KW-1185">Reference proteome</keyword>
<protein>
    <submittedName>
        <fullName evidence="3">Uncharacterized protein</fullName>
    </submittedName>
</protein>
<feature type="region of interest" description="Disordered" evidence="2">
    <location>
        <begin position="1"/>
        <end position="95"/>
    </location>
</feature>
<feature type="region of interest" description="Disordered" evidence="2">
    <location>
        <begin position="383"/>
        <end position="434"/>
    </location>
</feature>
<dbReference type="OMA" id="CTIENIE"/>
<feature type="coiled-coil region" evidence="1">
    <location>
        <begin position="186"/>
        <end position="220"/>
    </location>
</feature>
<dbReference type="AlphaFoldDB" id="F4Q2P6"/>